<accession>A0A2I4EZU5</accession>
<dbReference type="InterPro" id="IPR004242">
    <property type="entry name" value="Transposase_21"/>
</dbReference>
<feature type="domain" description="DUF4216" evidence="2">
    <location>
        <begin position="911"/>
        <end position="982"/>
    </location>
</feature>
<evidence type="ECO:0000256" key="1">
    <source>
        <dbReference type="SAM" id="MobiDB-lite"/>
    </source>
</evidence>
<dbReference type="InterPro" id="IPR025312">
    <property type="entry name" value="DUF4216"/>
</dbReference>
<evidence type="ECO:0000313" key="5">
    <source>
        <dbReference type="Proteomes" id="UP000235220"/>
    </source>
</evidence>
<dbReference type="InterPro" id="IPR025452">
    <property type="entry name" value="DUF4218"/>
</dbReference>
<gene>
    <name evidence="6" type="primary">LOC108994239</name>
</gene>
<evidence type="ECO:0000259" key="3">
    <source>
        <dbReference type="Pfam" id="PF13960"/>
    </source>
</evidence>
<evidence type="ECO:0000259" key="2">
    <source>
        <dbReference type="Pfam" id="PF13952"/>
    </source>
</evidence>
<dbReference type="Pfam" id="PF13963">
    <property type="entry name" value="Transpos_assoc"/>
    <property type="match status" value="1"/>
</dbReference>
<feature type="region of interest" description="Disordered" evidence="1">
    <location>
        <begin position="1058"/>
        <end position="1095"/>
    </location>
</feature>
<keyword evidence="5" id="KW-1185">Reference proteome</keyword>
<dbReference type="PANTHER" id="PTHR10775">
    <property type="entry name" value="OS08G0208400 PROTEIN"/>
    <property type="match status" value="1"/>
</dbReference>
<proteinExistence type="predicted"/>
<sequence length="1095" mass="126884">MDKSWMQITDRFGSREYAKGVKEFINLARSNATSDEIRCPCVLCSNNYFLPIGQVERHLFIKGIEKNYTTWIFHGEEEDLIISDDDDDLHDSQEEDDYIDDIDVMLQDFRAGTFPNVPITESFHTEGLPSVDPESSPTFDQLLADSRRPLYEGCTKYSKLSFTVKLLHIKTLGGWSVKSFDMLCHLLKSAFPNALLPNSYQESRNLEKGLGFTYTKIHVCPNDCILYWRENVDKDECPKCKLPRWKFSESKQRRIPQKVLRHFPLKPRLQRLFMSQKTAANMRWHKDQRVIQQGILSHPADSEVWTTFDQEHAWFAEDPRNIRLGLASDGFNPFNNLPKPYNVWPVILVPYNLPPWLCMKDPFFITSLLIPGPRSPGNEIDVYLQPLIDELIDLWDNGVDTYDAKARETFRLHAALLWTINDFPAYGNLSGWSTKGKMACPSCKEETDSMWLTYSRKHCYMGHRRFLPSDHIWRKKKTIFNGYAEHRDPPMVYSGEDILIQLQDIPDANFGKGIKKRKRTIDEFNWTKKSIFFQLPYWSTIKIRHNLDVMHIEKNICDNILGTLMNISGKTKDHPNARRDLSNLNIRKELHLIQDDTRISMPHACYMLYGVERTGFCNWLRGVKFPDGFASNIARCVSVPDCKISGMKSHDCHIFMQRLLPTAISGYLRQDVRLALTELSTFFKELCARTCKVDVLERLQADIAVILCKFEMVFPPTFFDRYVKNKACPEGSIAEAYIHVECLNFCSMYLHDVETRFNPVERNVDEEDEGVREGLSVFSQKVRPMGFASRHRLDDNIFIKARCEHYMQISEEYPDDVDSMHAAKFPDWFKSHIQSLRADNLGQVSEDLYALACGPDPWGASYSGCITNGIRFHTKNREEHRRTQNSGVMVISEQPGSEKLEFFGRLTDILEIRYMGWRRVYLFKCEWFDISDSKQGIRVEKHFISVNMSRTAYKDDPFVLACQASQVFYLKNCSIRGDWYIVQKVKGRNVYDLPRKPLIEDDASDSSDVDAYQEDNSGDAYVNVHADDIPLQTNMHRPNVEPEQIEVDTSVMQRSNCNQFERGFINDDTSEDSSSHSTEVEGSIEEDSLSEDEMN</sequence>
<dbReference type="AlphaFoldDB" id="A0A2I4EZU5"/>
<dbReference type="Pfam" id="PF02992">
    <property type="entry name" value="Transposase_21"/>
    <property type="match status" value="1"/>
</dbReference>
<name>A0A2I4EZU5_JUGRE</name>
<reference evidence="6" key="1">
    <citation type="submission" date="2025-08" db="UniProtKB">
        <authorList>
            <consortium name="RefSeq"/>
        </authorList>
    </citation>
    <scope>IDENTIFICATION</scope>
    <source>
        <tissue evidence="6">Leaves</tissue>
    </source>
</reference>
<dbReference type="OrthoDB" id="1087172at2759"/>
<dbReference type="Proteomes" id="UP000235220">
    <property type="component" value="Chromosome 10"/>
</dbReference>
<evidence type="ECO:0000259" key="4">
    <source>
        <dbReference type="Pfam" id="PF13963"/>
    </source>
</evidence>
<dbReference type="Gramene" id="Jr10_10100_p1">
    <property type="protein sequence ID" value="cds.Jr10_10100_p1"/>
    <property type="gene ID" value="Jr10_10100"/>
</dbReference>
<protein>
    <submittedName>
        <fullName evidence="6">Uncharacterized protein LOC108994239</fullName>
    </submittedName>
</protein>
<feature type="compositionally biased region" description="Acidic residues" evidence="1">
    <location>
        <begin position="1082"/>
        <end position="1095"/>
    </location>
</feature>
<feature type="domain" description="Transposase-associated" evidence="4">
    <location>
        <begin position="3"/>
        <end position="76"/>
    </location>
</feature>
<dbReference type="PANTHER" id="PTHR10775:SF177">
    <property type="entry name" value="TNP2, PARTIAL"/>
    <property type="match status" value="1"/>
</dbReference>
<dbReference type="GeneID" id="108994239"/>
<dbReference type="Pfam" id="PF13952">
    <property type="entry name" value="DUF4216"/>
    <property type="match status" value="1"/>
</dbReference>
<dbReference type="Pfam" id="PF13960">
    <property type="entry name" value="DUF4218"/>
    <property type="match status" value="1"/>
</dbReference>
<dbReference type="InterPro" id="IPR029480">
    <property type="entry name" value="Transpos_assoc"/>
</dbReference>
<evidence type="ECO:0000313" key="6">
    <source>
        <dbReference type="RefSeq" id="XP_018824918.2"/>
    </source>
</evidence>
<dbReference type="KEGG" id="jre:108994239"/>
<feature type="domain" description="DUF4218" evidence="3">
    <location>
        <begin position="721"/>
        <end position="763"/>
    </location>
</feature>
<dbReference type="RefSeq" id="XP_018824918.2">
    <property type="nucleotide sequence ID" value="XM_018969373.2"/>
</dbReference>
<organism evidence="5 6">
    <name type="scientific">Juglans regia</name>
    <name type="common">English walnut</name>
    <dbReference type="NCBI Taxonomy" id="51240"/>
    <lineage>
        <taxon>Eukaryota</taxon>
        <taxon>Viridiplantae</taxon>
        <taxon>Streptophyta</taxon>
        <taxon>Embryophyta</taxon>
        <taxon>Tracheophyta</taxon>
        <taxon>Spermatophyta</taxon>
        <taxon>Magnoliopsida</taxon>
        <taxon>eudicotyledons</taxon>
        <taxon>Gunneridae</taxon>
        <taxon>Pentapetalae</taxon>
        <taxon>rosids</taxon>
        <taxon>fabids</taxon>
        <taxon>Fagales</taxon>
        <taxon>Juglandaceae</taxon>
        <taxon>Juglans</taxon>
    </lineage>
</organism>